<dbReference type="Pfam" id="PF01476">
    <property type="entry name" value="LysM"/>
    <property type="match status" value="1"/>
</dbReference>
<comment type="caution">
    <text evidence="3">The sequence shown here is derived from an EMBL/GenBank/DDBJ whole genome shotgun (WGS) entry which is preliminary data.</text>
</comment>
<dbReference type="InterPro" id="IPR036779">
    <property type="entry name" value="LysM_dom_sf"/>
</dbReference>
<dbReference type="InterPro" id="IPR050570">
    <property type="entry name" value="Cell_wall_metabolism_enzyme"/>
</dbReference>
<proteinExistence type="predicted"/>
<feature type="domain" description="LysM" evidence="2">
    <location>
        <begin position="56"/>
        <end position="102"/>
    </location>
</feature>
<feature type="compositionally biased region" description="Pro residues" evidence="1">
    <location>
        <begin position="129"/>
        <end position="149"/>
    </location>
</feature>
<feature type="region of interest" description="Disordered" evidence="1">
    <location>
        <begin position="121"/>
        <end position="153"/>
    </location>
</feature>
<name>A0A0F9DK15_9ZZZZ</name>
<dbReference type="PANTHER" id="PTHR21666:SF270">
    <property type="entry name" value="MUREIN HYDROLASE ACTIVATOR ENVC"/>
    <property type="match status" value="1"/>
</dbReference>
<evidence type="ECO:0000256" key="1">
    <source>
        <dbReference type="SAM" id="MobiDB-lite"/>
    </source>
</evidence>
<organism evidence="3">
    <name type="scientific">marine sediment metagenome</name>
    <dbReference type="NCBI Taxonomy" id="412755"/>
    <lineage>
        <taxon>unclassified sequences</taxon>
        <taxon>metagenomes</taxon>
        <taxon>ecological metagenomes</taxon>
    </lineage>
</organism>
<dbReference type="InterPro" id="IPR016047">
    <property type="entry name" value="M23ase_b-sheet_dom"/>
</dbReference>
<dbReference type="PROSITE" id="PS51782">
    <property type="entry name" value="LYSM"/>
    <property type="match status" value="1"/>
</dbReference>
<dbReference type="CDD" id="cd00118">
    <property type="entry name" value="LysM"/>
    <property type="match status" value="1"/>
</dbReference>
<dbReference type="PANTHER" id="PTHR21666">
    <property type="entry name" value="PEPTIDASE-RELATED"/>
    <property type="match status" value="1"/>
</dbReference>
<reference evidence="3" key="1">
    <citation type="journal article" date="2015" name="Nature">
        <title>Complex archaea that bridge the gap between prokaryotes and eukaryotes.</title>
        <authorList>
            <person name="Spang A."/>
            <person name="Saw J.H."/>
            <person name="Jorgensen S.L."/>
            <person name="Zaremba-Niedzwiedzka K."/>
            <person name="Martijn J."/>
            <person name="Lind A.E."/>
            <person name="van Eijk R."/>
            <person name="Schleper C."/>
            <person name="Guy L."/>
            <person name="Ettema T.J."/>
        </authorList>
    </citation>
    <scope>NUCLEOTIDE SEQUENCE</scope>
</reference>
<protein>
    <recommendedName>
        <fullName evidence="2">LysM domain-containing protein</fullName>
    </recommendedName>
</protein>
<dbReference type="InterPro" id="IPR011055">
    <property type="entry name" value="Dup_hybrid_motif"/>
</dbReference>
<dbReference type="SMART" id="SM00257">
    <property type="entry name" value="LysM"/>
    <property type="match status" value="1"/>
</dbReference>
<sequence length="276" mass="29096">LRGYPTAYIAERPLTTDQVTTLLDVQETDFETADALAQFLKDRVGQKLQIPTVNGLVYNVKLRDTLSDIASFYQIDVQSILAFVPNGIASADTVIEGMVLVLPGAVSPPPPIPAAATVVEATNPEPEPEPTPEPPPPEPEPEPEPPPPASAGYVWPFTGPISSPYGEYRGGNSYHLAIDIDAFGRYGAPVVASHTGTVVLTASLGWGLGAYVVIRHAAGSETVYAHLSAIYVAQGQIVGQGEQIGAIGCTGYCTGAHLHFELWIGGSPVDPLAYLP</sequence>
<dbReference type="Gene3D" id="2.70.70.10">
    <property type="entry name" value="Glucose Permease (Domain IIA)"/>
    <property type="match status" value="1"/>
</dbReference>
<dbReference type="EMBL" id="LAZR01041295">
    <property type="protein sequence ID" value="KKL12348.1"/>
    <property type="molecule type" value="Genomic_DNA"/>
</dbReference>
<dbReference type="Gene3D" id="3.10.350.10">
    <property type="entry name" value="LysM domain"/>
    <property type="match status" value="1"/>
</dbReference>
<gene>
    <name evidence="3" type="ORF">LCGC14_2536670</name>
</gene>
<dbReference type="CDD" id="cd12797">
    <property type="entry name" value="M23_peptidase"/>
    <property type="match status" value="1"/>
</dbReference>
<accession>A0A0F9DK15</accession>
<evidence type="ECO:0000313" key="3">
    <source>
        <dbReference type="EMBL" id="KKL12348.1"/>
    </source>
</evidence>
<dbReference type="InterPro" id="IPR018392">
    <property type="entry name" value="LysM"/>
</dbReference>
<dbReference type="GO" id="GO:0004222">
    <property type="term" value="F:metalloendopeptidase activity"/>
    <property type="evidence" value="ECO:0007669"/>
    <property type="project" value="TreeGrafter"/>
</dbReference>
<dbReference type="Pfam" id="PF01551">
    <property type="entry name" value="Peptidase_M23"/>
    <property type="match status" value="1"/>
</dbReference>
<feature type="non-terminal residue" evidence="3">
    <location>
        <position position="1"/>
    </location>
</feature>
<dbReference type="SUPFAM" id="SSF51261">
    <property type="entry name" value="Duplicated hybrid motif"/>
    <property type="match status" value="1"/>
</dbReference>
<evidence type="ECO:0000259" key="2">
    <source>
        <dbReference type="PROSITE" id="PS51782"/>
    </source>
</evidence>
<dbReference type="AlphaFoldDB" id="A0A0F9DK15"/>